<comment type="caution">
    <text evidence="1">The sequence shown here is derived from an EMBL/GenBank/DDBJ whole genome shotgun (WGS) entry which is preliminary data.</text>
</comment>
<dbReference type="AlphaFoldDB" id="A0A0R2A496"/>
<dbReference type="EMBL" id="AYYY01000020">
    <property type="protein sequence ID" value="KRM61853.1"/>
    <property type="molecule type" value="Genomic_DNA"/>
</dbReference>
<organism evidence="1 2">
    <name type="scientific">Paucilactobacillus vaccinostercus DSM 20634</name>
    <dbReference type="NCBI Taxonomy" id="1423813"/>
    <lineage>
        <taxon>Bacteria</taxon>
        <taxon>Bacillati</taxon>
        <taxon>Bacillota</taxon>
        <taxon>Bacilli</taxon>
        <taxon>Lactobacillales</taxon>
        <taxon>Lactobacillaceae</taxon>
        <taxon>Paucilactobacillus</taxon>
    </lineage>
</organism>
<proteinExistence type="predicted"/>
<dbReference type="PATRIC" id="fig|1423813.3.peg.1320"/>
<protein>
    <submittedName>
        <fullName evidence="1">Uncharacterized protein</fullName>
    </submittedName>
</protein>
<gene>
    <name evidence="1" type="ORF">FC26_GL001296</name>
</gene>
<reference evidence="1 2" key="1">
    <citation type="journal article" date="2015" name="Genome Announc.">
        <title>Expanding the biotechnology potential of lactobacilli through comparative genomics of 213 strains and associated genera.</title>
        <authorList>
            <person name="Sun Z."/>
            <person name="Harris H.M."/>
            <person name="McCann A."/>
            <person name="Guo C."/>
            <person name="Argimon S."/>
            <person name="Zhang W."/>
            <person name="Yang X."/>
            <person name="Jeffery I.B."/>
            <person name="Cooney J.C."/>
            <person name="Kagawa T.F."/>
            <person name="Liu W."/>
            <person name="Song Y."/>
            <person name="Salvetti E."/>
            <person name="Wrobel A."/>
            <person name="Rasinkangas P."/>
            <person name="Parkhill J."/>
            <person name="Rea M.C."/>
            <person name="O'Sullivan O."/>
            <person name="Ritari J."/>
            <person name="Douillard F.P."/>
            <person name="Paul Ross R."/>
            <person name="Yang R."/>
            <person name="Briner A.E."/>
            <person name="Felis G.E."/>
            <person name="de Vos W.M."/>
            <person name="Barrangou R."/>
            <person name="Klaenhammer T.R."/>
            <person name="Caufield P.W."/>
            <person name="Cui Y."/>
            <person name="Zhang H."/>
            <person name="O'Toole P.W."/>
        </authorList>
    </citation>
    <scope>NUCLEOTIDE SEQUENCE [LARGE SCALE GENOMIC DNA]</scope>
    <source>
        <strain evidence="1 2">DSM 20634</strain>
    </source>
</reference>
<sequence length="178" mass="20458">MLDKKWNRELINMNAQVNQVEAITEVKYMSVDACLNLMADVFVQGMNHALGTDPALQPLRATLQAALNESTSVEFMTMDDAISEVVFEQNQVMSWDDLFDLETVSVDRADLMQLWLSGWQFGRQNQIFHEQMTNQPTAYMTAQEQAASEADDWDDDDAQAYILEQVNRRFQDQTTMMN</sequence>
<name>A0A0R2A496_9LACO</name>
<dbReference type="Proteomes" id="UP000051733">
    <property type="component" value="Unassembled WGS sequence"/>
</dbReference>
<dbReference type="STRING" id="1423813.FC26_GL001296"/>
<keyword evidence="2" id="KW-1185">Reference proteome</keyword>
<accession>A0A0R2A496</accession>
<evidence type="ECO:0000313" key="1">
    <source>
        <dbReference type="EMBL" id="KRM61853.1"/>
    </source>
</evidence>
<evidence type="ECO:0000313" key="2">
    <source>
        <dbReference type="Proteomes" id="UP000051733"/>
    </source>
</evidence>